<evidence type="ECO:0000313" key="1">
    <source>
        <dbReference type="Proteomes" id="UP000887565"/>
    </source>
</evidence>
<organism evidence="1 2">
    <name type="scientific">Romanomermis culicivorax</name>
    <name type="common">Nematode worm</name>
    <dbReference type="NCBI Taxonomy" id="13658"/>
    <lineage>
        <taxon>Eukaryota</taxon>
        <taxon>Metazoa</taxon>
        <taxon>Ecdysozoa</taxon>
        <taxon>Nematoda</taxon>
        <taxon>Enoplea</taxon>
        <taxon>Dorylaimia</taxon>
        <taxon>Mermithida</taxon>
        <taxon>Mermithoidea</taxon>
        <taxon>Mermithidae</taxon>
        <taxon>Romanomermis</taxon>
    </lineage>
</organism>
<protein>
    <submittedName>
        <fullName evidence="2">Uncharacterized protein</fullName>
    </submittedName>
</protein>
<keyword evidence="1" id="KW-1185">Reference proteome</keyword>
<reference evidence="2" key="1">
    <citation type="submission" date="2022-11" db="UniProtKB">
        <authorList>
            <consortium name="WormBaseParasite"/>
        </authorList>
    </citation>
    <scope>IDENTIFICATION</scope>
</reference>
<dbReference type="Proteomes" id="UP000887565">
    <property type="component" value="Unplaced"/>
</dbReference>
<proteinExistence type="predicted"/>
<sequence length="64" mass="7458">MSFVKAWTSFEVNIFFNFDFLVLESMLYGSRSFSSPERDNSPMIGGFGCLLIMRIRVRDGDYCR</sequence>
<accession>A0A915ILG2</accession>
<dbReference type="AlphaFoldDB" id="A0A915ILG2"/>
<evidence type="ECO:0000313" key="2">
    <source>
        <dbReference type="WBParaSite" id="nRc.2.0.1.t14821-RA"/>
    </source>
</evidence>
<name>A0A915ILG2_ROMCU</name>
<dbReference type="WBParaSite" id="nRc.2.0.1.t14821-RA">
    <property type="protein sequence ID" value="nRc.2.0.1.t14821-RA"/>
    <property type="gene ID" value="nRc.2.0.1.g14821"/>
</dbReference>